<dbReference type="AlphaFoldDB" id="A0A1M4XPV0"/>
<keyword evidence="2" id="KW-1185">Reference proteome</keyword>
<name>A0A1M4XPV0_9BACT</name>
<sequence>MTAGGPGGRVGALLDYRLVGVAEDTDRTKGIFYAP</sequence>
<dbReference type="EMBL" id="FQUS01000004">
    <property type="protein sequence ID" value="SHE95614.1"/>
    <property type="molecule type" value="Genomic_DNA"/>
</dbReference>
<reference evidence="1 2" key="1">
    <citation type="submission" date="2016-11" db="EMBL/GenBank/DDBJ databases">
        <authorList>
            <person name="Jaros S."/>
            <person name="Januszkiewicz K."/>
            <person name="Wedrychowicz H."/>
        </authorList>
    </citation>
    <scope>NUCLEOTIDE SEQUENCE [LARGE SCALE GENOMIC DNA]</scope>
    <source>
        <strain evidence="1 2">DSM 21986</strain>
    </source>
</reference>
<evidence type="ECO:0000313" key="1">
    <source>
        <dbReference type="EMBL" id="SHE95614.1"/>
    </source>
</evidence>
<accession>A0A1M4XPV0</accession>
<organism evidence="1 2">
    <name type="scientific">Fodinibius roseus</name>
    <dbReference type="NCBI Taxonomy" id="1194090"/>
    <lineage>
        <taxon>Bacteria</taxon>
        <taxon>Pseudomonadati</taxon>
        <taxon>Balneolota</taxon>
        <taxon>Balneolia</taxon>
        <taxon>Balneolales</taxon>
        <taxon>Balneolaceae</taxon>
        <taxon>Fodinibius</taxon>
    </lineage>
</organism>
<gene>
    <name evidence="1" type="ORF">SAMN05443144_104185</name>
</gene>
<protein>
    <submittedName>
        <fullName evidence="1">Uncharacterized protein</fullName>
    </submittedName>
</protein>
<evidence type="ECO:0000313" key="2">
    <source>
        <dbReference type="Proteomes" id="UP000184041"/>
    </source>
</evidence>
<dbReference type="Proteomes" id="UP000184041">
    <property type="component" value="Unassembled WGS sequence"/>
</dbReference>
<proteinExistence type="predicted"/>